<dbReference type="OrthoDB" id="446280at2"/>
<dbReference type="PANTHER" id="PTHR24291:SF50">
    <property type="entry name" value="BIFUNCTIONAL ALBAFLAVENONE MONOOXYGENASE_TERPENE SYNTHASE"/>
    <property type="match status" value="1"/>
</dbReference>
<keyword evidence="3 7" id="KW-0479">Metal-binding</keyword>
<dbReference type="Proteomes" id="UP000218238">
    <property type="component" value="Unassembled WGS sequence"/>
</dbReference>
<dbReference type="GO" id="GO:0005506">
    <property type="term" value="F:iron ion binding"/>
    <property type="evidence" value="ECO:0007669"/>
    <property type="project" value="InterPro"/>
</dbReference>
<dbReference type="PRINTS" id="PR00465">
    <property type="entry name" value="EP450IV"/>
</dbReference>
<evidence type="ECO:0000256" key="7">
    <source>
        <dbReference type="PIRSR" id="PIRSR602403-1"/>
    </source>
</evidence>
<dbReference type="CDD" id="cd20620">
    <property type="entry name" value="CYP132-like"/>
    <property type="match status" value="1"/>
</dbReference>
<keyword evidence="5 7" id="KW-0408">Iron</keyword>
<dbReference type="SUPFAM" id="SSF48264">
    <property type="entry name" value="Cytochrome P450"/>
    <property type="match status" value="1"/>
</dbReference>
<dbReference type="GO" id="GO:0016705">
    <property type="term" value="F:oxidoreductase activity, acting on paired donors, with incorporation or reduction of molecular oxygen"/>
    <property type="evidence" value="ECO:0007669"/>
    <property type="project" value="InterPro"/>
</dbReference>
<dbReference type="InterPro" id="IPR050196">
    <property type="entry name" value="Cytochrome_P450_Monoox"/>
</dbReference>
<proteinExistence type="inferred from homology"/>
<dbReference type="Pfam" id="PF00067">
    <property type="entry name" value="p450"/>
    <property type="match status" value="1"/>
</dbReference>
<evidence type="ECO:0000256" key="3">
    <source>
        <dbReference type="ARBA" id="ARBA00022723"/>
    </source>
</evidence>
<reference evidence="9 10" key="1">
    <citation type="submission" date="2017-08" db="EMBL/GenBank/DDBJ databases">
        <title>Draft genome sequence of filamentous cyanobacterium Calothrix elsteri CCALA 953.</title>
        <authorList>
            <person name="Gagunashvili A.N."/>
            <person name="Elster J."/>
            <person name="Andresson O.S."/>
        </authorList>
    </citation>
    <scope>NUCLEOTIDE SEQUENCE [LARGE SCALE GENOMIC DNA]</scope>
    <source>
        <strain evidence="9 10">CCALA 953</strain>
    </source>
</reference>
<keyword evidence="6 8" id="KW-0503">Monooxygenase</keyword>
<dbReference type="InterPro" id="IPR001128">
    <property type="entry name" value="Cyt_P450"/>
</dbReference>
<dbReference type="InterPro" id="IPR002403">
    <property type="entry name" value="Cyt_P450_E_grp-IV"/>
</dbReference>
<comment type="similarity">
    <text evidence="1 8">Belongs to the cytochrome P450 family.</text>
</comment>
<name>A0A2A2TGK0_9CYAN</name>
<protein>
    <submittedName>
        <fullName evidence="9">Cytochrome P450</fullName>
    </submittedName>
</protein>
<dbReference type="InterPro" id="IPR017972">
    <property type="entry name" value="Cyt_P450_CS"/>
</dbReference>
<dbReference type="PANTHER" id="PTHR24291">
    <property type="entry name" value="CYTOCHROME P450 FAMILY 4"/>
    <property type="match status" value="1"/>
</dbReference>
<dbReference type="EMBL" id="NTFS01000191">
    <property type="protein sequence ID" value="PAX52870.1"/>
    <property type="molecule type" value="Genomic_DNA"/>
</dbReference>
<evidence type="ECO:0000313" key="9">
    <source>
        <dbReference type="EMBL" id="PAX52870.1"/>
    </source>
</evidence>
<evidence type="ECO:0000256" key="4">
    <source>
        <dbReference type="ARBA" id="ARBA00023002"/>
    </source>
</evidence>
<dbReference type="GO" id="GO:0020037">
    <property type="term" value="F:heme binding"/>
    <property type="evidence" value="ECO:0007669"/>
    <property type="project" value="InterPro"/>
</dbReference>
<evidence type="ECO:0000256" key="5">
    <source>
        <dbReference type="ARBA" id="ARBA00023004"/>
    </source>
</evidence>
<evidence type="ECO:0000313" key="10">
    <source>
        <dbReference type="Proteomes" id="UP000218238"/>
    </source>
</evidence>
<keyword evidence="10" id="KW-1185">Reference proteome</keyword>
<dbReference type="GO" id="GO:0004497">
    <property type="term" value="F:monooxygenase activity"/>
    <property type="evidence" value="ECO:0007669"/>
    <property type="project" value="UniProtKB-KW"/>
</dbReference>
<organism evidence="9 10">
    <name type="scientific">Brunnivagina elsteri CCALA 953</name>
    <dbReference type="NCBI Taxonomy" id="987040"/>
    <lineage>
        <taxon>Bacteria</taxon>
        <taxon>Bacillati</taxon>
        <taxon>Cyanobacteriota</taxon>
        <taxon>Cyanophyceae</taxon>
        <taxon>Nostocales</taxon>
        <taxon>Calotrichaceae</taxon>
        <taxon>Brunnivagina</taxon>
    </lineage>
</organism>
<keyword evidence="2 7" id="KW-0349">Heme</keyword>
<evidence type="ECO:0000256" key="6">
    <source>
        <dbReference type="ARBA" id="ARBA00023033"/>
    </source>
</evidence>
<dbReference type="AlphaFoldDB" id="A0A2A2TGK0"/>
<comment type="caution">
    <text evidence="9">The sequence shown here is derived from an EMBL/GenBank/DDBJ whole genome shotgun (WGS) entry which is preliminary data.</text>
</comment>
<dbReference type="PROSITE" id="PS00086">
    <property type="entry name" value="CYTOCHROME_P450"/>
    <property type="match status" value="1"/>
</dbReference>
<dbReference type="PRINTS" id="PR00385">
    <property type="entry name" value="P450"/>
</dbReference>
<evidence type="ECO:0000256" key="8">
    <source>
        <dbReference type="RuleBase" id="RU000461"/>
    </source>
</evidence>
<evidence type="ECO:0000256" key="2">
    <source>
        <dbReference type="ARBA" id="ARBA00022617"/>
    </source>
</evidence>
<dbReference type="RefSeq" id="WP_095722822.1">
    <property type="nucleotide sequence ID" value="NZ_NTFS01000191.1"/>
</dbReference>
<evidence type="ECO:0000256" key="1">
    <source>
        <dbReference type="ARBA" id="ARBA00010617"/>
    </source>
</evidence>
<feature type="binding site" description="axial binding residue" evidence="7">
    <location>
        <position position="399"/>
    </location>
    <ligand>
        <name>heme</name>
        <dbReference type="ChEBI" id="CHEBI:30413"/>
    </ligand>
    <ligandPart>
        <name>Fe</name>
        <dbReference type="ChEBI" id="CHEBI:18248"/>
    </ligandPart>
</feature>
<keyword evidence="4 8" id="KW-0560">Oxidoreductase</keyword>
<dbReference type="InterPro" id="IPR036396">
    <property type="entry name" value="Cyt_P450_sf"/>
</dbReference>
<gene>
    <name evidence="9" type="ORF">CK510_16920</name>
</gene>
<dbReference type="Gene3D" id="1.10.630.10">
    <property type="entry name" value="Cytochrome P450"/>
    <property type="match status" value="1"/>
</dbReference>
<sequence length="452" mass="52102">MKVSNRQLPPGLGRYLAFNPEDIKENPLGFYRRMWQEYGDLVRLPILPNYCMYLVAHPNYIEHILSTHQERYSKPDLFKKPMNMMAGESILTSEGDFWLKHRRLMQPAFHMKHLANLAIAMVSCTESLVQEWDKKSDGEIIDIASETLRLTLKIAGLTLFSTDISDDSSSLGKAFRTGFEFVNYKMNNLVTPPLWFPTLRNLDFRQSKQTLDNLVQEIIDSRRQNSVDSPDLLSMLMAARDEETGEGMSDEQLKNEAITLLIAGHETVASALSWTWYLLGQNPEIAANMQDELGKVLNGSNPTFDKLPQLDYTRRVFEETLRLYPPAWALPRVSLEDDEMEGYFIPKGTIVTLAKFITHRHPEFWENPDEFNPDNFLSEKVNQRPKFAYFPFGGGQRICIGKSFALMEATIIMAIVSQHFKLELVNNHPVEIDPRFTLRPKYGIKVKLWKRS</sequence>
<accession>A0A2A2TGK0</accession>
<comment type="cofactor">
    <cofactor evidence="7">
        <name>heme</name>
        <dbReference type="ChEBI" id="CHEBI:30413"/>
    </cofactor>
</comment>